<evidence type="ECO:0000256" key="3">
    <source>
        <dbReference type="ARBA" id="ARBA00022448"/>
    </source>
</evidence>
<comment type="subcellular location">
    <subcellularLocation>
        <location evidence="1">Mitochondrion inner membrane</location>
        <topology evidence="1">Multi-pass membrane protein</topology>
    </subcellularLocation>
</comment>
<evidence type="ECO:0000256" key="6">
    <source>
        <dbReference type="ARBA" id="ARBA00022692"/>
    </source>
</evidence>
<evidence type="ECO:0000256" key="13">
    <source>
        <dbReference type="ARBA" id="ARBA00023136"/>
    </source>
</evidence>
<evidence type="ECO:0000256" key="12">
    <source>
        <dbReference type="ARBA" id="ARBA00023128"/>
    </source>
</evidence>
<feature type="transmembrane region" description="Helical" evidence="16">
    <location>
        <begin position="142"/>
        <end position="163"/>
    </location>
</feature>
<dbReference type="InterPro" id="IPR036150">
    <property type="entry name" value="Cyt_b/b6_C_sf"/>
</dbReference>
<dbReference type="GO" id="GO:0005743">
    <property type="term" value="C:mitochondrial inner membrane"/>
    <property type="evidence" value="ECO:0007669"/>
    <property type="project" value="UniProtKB-SubCell"/>
</dbReference>
<keyword evidence="11 15" id="KW-0408">Iron</keyword>
<dbReference type="CDD" id="cd00290">
    <property type="entry name" value="cytochrome_b_C"/>
    <property type="match status" value="1"/>
</dbReference>
<keyword evidence="8" id="KW-0999">Mitochondrion inner membrane</keyword>
<dbReference type="PROSITE" id="PS51003">
    <property type="entry name" value="CYTB_CTER"/>
    <property type="match status" value="1"/>
</dbReference>
<comment type="function">
    <text evidence="16">Component of the ubiquinol-cytochrome c reductase complex (complex III or cytochrome b-c1 complex) that is part of the mitochondrial respiratory chain. The b-c1 complex mediates electron transfer from ubiquinol to cytochrome c. Contributes to the generation of a proton gradient across the mitochondrial membrane that is then used for ATP synthesis.</text>
</comment>
<evidence type="ECO:0000256" key="11">
    <source>
        <dbReference type="ARBA" id="ARBA00023004"/>
    </source>
</evidence>
<organism evidence="19">
    <name type="scientific">Chrysochromulina sp. NIES-1333</name>
    <dbReference type="NCBI Taxonomy" id="407208"/>
    <lineage>
        <taxon>Eukaryota</taxon>
        <taxon>Haptista</taxon>
        <taxon>Haptophyta</taxon>
        <taxon>Prymnesiophyceae</taxon>
        <taxon>Prymnesiales</taxon>
        <taxon>Chrysochromulinaceae</taxon>
        <taxon>Chrysochromulina</taxon>
    </lineage>
</organism>
<feature type="transmembrane region" description="Helical" evidence="16">
    <location>
        <begin position="113"/>
        <end position="135"/>
    </location>
</feature>
<feature type="domain" description="Cytochrome b/b6 N-terminal region profile" evidence="17">
    <location>
        <begin position="1"/>
        <end position="211"/>
    </location>
</feature>
<dbReference type="Gene3D" id="1.20.810.10">
    <property type="entry name" value="Cytochrome Bc1 Complex, Chain C"/>
    <property type="match status" value="1"/>
</dbReference>
<dbReference type="GO" id="GO:0046872">
    <property type="term" value="F:metal ion binding"/>
    <property type="evidence" value="ECO:0007669"/>
    <property type="project" value="UniProtKB-UniRule"/>
</dbReference>
<feature type="transmembrane region" description="Helical" evidence="16">
    <location>
        <begin position="30"/>
        <end position="56"/>
    </location>
</feature>
<keyword evidence="10 16" id="KW-1133">Transmembrane helix</keyword>
<dbReference type="SUPFAM" id="SSF81342">
    <property type="entry name" value="Transmembrane di-heme cytochromes"/>
    <property type="match status" value="1"/>
</dbReference>
<feature type="domain" description="Cytochrome b/b6 C-terminal region profile" evidence="18">
    <location>
        <begin position="212"/>
        <end position="381"/>
    </location>
</feature>
<dbReference type="InterPro" id="IPR048260">
    <property type="entry name" value="Cytochrome_b_C_euk/bac"/>
</dbReference>
<dbReference type="InterPro" id="IPR005798">
    <property type="entry name" value="Cyt_b/b6_C"/>
</dbReference>
<dbReference type="PANTHER" id="PTHR19271">
    <property type="entry name" value="CYTOCHROME B"/>
    <property type="match status" value="1"/>
</dbReference>
<feature type="binding site" evidence="14">
    <location>
        <position position="203"/>
    </location>
    <ligand>
        <name>a ubiquinone</name>
        <dbReference type="ChEBI" id="CHEBI:16389"/>
    </ligand>
</feature>
<feature type="binding site" description="axial binding residue" evidence="15">
    <location>
        <position position="97"/>
    </location>
    <ligand>
        <name>heme b</name>
        <dbReference type="ChEBI" id="CHEBI:60344"/>
        <label>b566</label>
    </ligand>
    <ligandPart>
        <name>Fe</name>
        <dbReference type="ChEBI" id="CHEBI:18248"/>
    </ligandPart>
</feature>
<keyword evidence="9 16" id="KW-0249">Electron transport</keyword>
<feature type="transmembrane region" description="Helical" evidence="16">
    <location>
        <begin position="352"/>
        <end position="372"/>
    </location>
</feature>
<sequence>MVISFKKHPIIQLVNDHLIEYPTPSNLSLFWNYGFLAGMCLSIQLLSGIFLAMHYTPHVDLAFLSTEHIMRDVNNGWFLRYAHANGASMFFIVVYIHIGRGLYYGSYIEPRGLVWTLGVIILLLMMATAFLGYVLVWGQMSFWAATVITNFFTAFPIVGDKIVTLLWGGFSVDNATLNRFFSLHYLLPFLITGVVILHMASVHFDGSNNPLGISSTSDKISFFPYFFIKDTLGLVAFLLFFSYFIYFSPNYLGHTDNYIEGNPMVTPEHIVPEWYFLPAYAILRSIPNKLLGVLALFAAVLILLVLPIVNTSEVRSSLYRPFHKFFFWLLVADYLILGYLGQQVPESPFIEIGQLASVYYFAYFLVIVPALGRFEKSLRLA</sequence>
<dbReference type="Pfam" id="PF00032">
    <property type="entry name" value="Cytochrom_B_C"/>
    <property type="match status" value="1"/>
</dbReference>
<evidence type="ECO:0000256" key="9">
    <source>
        <dbReference type="ARBA" id="ARBA00022982"/>
    </source>
</evidence>
<dbReference type="GO" id="GO:0008121">
    <property type="term" value="F:quinol-cytochrome-c reductase activity"/>
    <property type="evidence" value="ECO:0007669"/>
    <property type="project" value="InterPro"/>
</dbReference>
<keyword evidence="6 16" id="KW-0812">Transmembrane</keyword>
<feature type="transmembrane region" description="Helical" evidence="16">
    <location>
        <begin position="290"/>
        <end position="309"/>
    </location>
</feature>
<evidence type="ECO:0000256" key="5">
    <source>
        <dbReference type="ARBA" id="ARBA00022660"/>
    </source>
</evidence>
<dbReference type="InterPro" id="IPR005797">
    <property type="entry name" value="Cyt_b/b6_N"/>
</dbReference>
<dbReference type="GO" id="GO:0045275">
    <property type="term" value="C:respiratory chain complex III"/>
    <property type="evidence" value="ECO:0007669"/>
    <property type="project" value="InterPro"/>
</dbReference>
<reference evidence="19" key="1">
    <citation type="journal article" date="2014" name="Mob. Genet. Elements">
        <title>An intronic open reading frame was released from one of group II introns in the mitochondrial genome of the haptophyte Chrysochromulina sp. NIES-1333.</title>
        <authorList>
            <person name="Nishimura Y."/>
            <person name="Kamikawa R."/>
            <person name="Hashimoto T."/>
            <person name="Inagaki Y."/>
        </authorList>
    </citation>
    <scope>NUCLEOTIDE SEQUENCE</scope>
    <source>
        <strain evidence="19">NIES-1333</strain>
    </source>
</reference>
<feature type="binding site" description="axial binding residue" evidence="15">
    <location>
        <position position="83"/>
    </location>
    <ligand>
        <name>heme b</name>
        <dbReference type="ChEBI" id="CHEBI:60344"/>
        <label>b562</label>
    </ligand>
    <ligandPart>
        <name>Fe</name>
        <dbReference type="ChEBI" id="CHEBI:18248"/>
    </ligandPart>
</feature>
<dbReference type="InterPro" id="IPR048259">
    <property type="entry name" value="Cytochrome_b_N_euk/bac"/>
</dbReference>
<keyword evidence="4 15" id="KW-0349">Heme</keyword>
<dbReference type="GO" id="GO:0016491">
    <property type="term" value="F:oxidoreductase activity"/>
    <property type="evidence" value="ECO:0007669"/>
    <property type="project" value="UniProtKB-UniRule"/>
</dbReference>
<feature type="transmembrane region" description="Helical" evidence="16">
    <location>
        <begin position="77"/>
        <end position="98"/>
    </location>
</feature>
<evidence type="ECO:0000256" key="4">
    <source>
        <dbReference type="ARBA" id="ARBA00022617"/>
    </source>
</evidence>
<dbReference type="PROSITE" id="PS51002">
    <property type="entry name" value="CYTB_NTER"/>
    <property type="match status" value="1"/>
</dbReference>
<keyword evidence="5 16" id="KW-0679">Respiratory chain</keyword>
<dbReference type="GO" id="GO:0006122">
    <property type="term" value="P:mitochondrial electron transport, ubiquinol to cytochrome c"/>
    <property type="evidence" value="ECO:0007669"/>
    <property type="project" value="TreeGrafter"/>
</dbReference>
<feature type="binding site" description="axial binding residue" evidence="15">
    <location>
        <position position="184"/>
    </location>
    <ligand>
        <name>heme b</name>
        <dbReference type="ChEBI" id="CHEBI:60344"/>
        <label>b562</label>
    </ligand>
    <ligandPart>
        <name>Fe</name>
        <dbReference type="ChEBI" id="CHEBI:18248"/>
    </ligandPart>
</feature>
<feature type="transmembrane region" description="Helical" evidence="16">
    <location>
        <begin position="225"/>
        <end position="246"/>
    </location>
</feature>
<feature type="binding site" description="axial binding residue" evidence="15">
    <location>
        <position position="198"/>
    </location>
    <ligand>
        <name>heme b</name>
        <dbReference type="ChEBI" id="CHEBI:60344"/>
        <label>b566</label>
    </ligand>
    <ligandPart>
        <name>Fe</name>
        <dbReference type="ChEBI" id="CHEBI:18248"/>
    </ligandPart>
</feature>
<proteinExistence type="inferred from homology"/>
<accession>A0A068PC86</accession>
<evidence type="ECO:0000256" key="15">
    <source>
        <dbReference type="PIRSR" id="PIRSR038885-2"/>
    </source>
</evidence>
<dbReference type="InterPro" id="IPR016174">
    <property type="entry name" value="Di-haem_cyt_TM"/>
</dbReference>
<evidence type="ECO:0000256" key="7">
    <source>
        <dbReference type="ARBA" id="ARBA00022723"/>
    </source>
</evidence>
<keyword evidence="3 16" id="KW-0813">Transport</keyword>
<comment type="cofactor">
    <cofactor evidence="16">
        <name>heme b</name>
        <dbReference type="ChEBI" id="CHEBI:60344"/>
    </cofactor>
    <text evidence="16">Binds 2 heme groups non-covalently.</text>
</comment>
<evidence type="ECO:0000256" key="2">
    <source>
        <dbReference type="ARBA" id="ARBA00013531"/>
    </source>
</evidence>
<comment type="similarity">
    <text evidence="16">Belongs to the cytochrome b family.</text>
</comment>
<dbReference type="PIRSF" id="PIRSF038885">
    <property type="entry name" value="COB"/>
    <property type="match status" value="1"/>
</dbReference>
<evidence type="ECO:0000256" key="8">
    <source>
        <dbReference type="ARBA" id="ARBA00022792"/>
    </source>
</evidence>
<evidence type="ECO:0000259" key="17">
    <source>
        <dbReference type="PROSITE" id="PS51002"/>
    </source>
</evidence>
<keyword evidence="13 16" id="KW-0472">Membrane</keyword>
<comment type="cofactor">
    <cofactor evidence="15">
        <name>heme</name>
        <dbReference type="ChEBI" id="CHEBI:30413"/>
    </cofactor>
    <text evidence="15">Binds 2 heme groups non-covalently.</text>
</comment>
<protein>
    <recommendedName>
        <fullName evidence="2 16">Cytochrome b</fullName>
    </recommendedName>
</protein>
<evidence type="ECO:0000256" key="14">
    <source>
        <dbReference type="PIRSR" id="PIRSR038885-1"/>
    </source>
</evidence>
<dbReference type="AlphaFoldDB" id="A0A068PC86"/>
<dbReference type="InterPro" id="IPR027387">
    <property type="entry name" value="Cytb/b6-like_sf"/>
</dbReference>
<dbReference type="EMBL" id="AB930144">
    <property type="protein sequence ID" value="BAP05414.1"/>
    <property type="molecule type" value="Genomic_DNA"/>
</dbReference>
<dbReference type="InterPro" id="IPR030689">
    <property type="entry name" value="Cytochrome_b"/>
</dbReference>
<evidence type="ECO:0000256" key="1">
    <source>
        <dbReference type="ARBA" id="ARBA00004448"/>
    </source>
</evidence>
<evidence type="ECO:0000259" key="18">
    <source>
        <dbReference type="PROSITE" id="PS51003"/>
    </source>
</evidence>
<evidence type="ECO:0000313" key="19">
    <source>
        <dbReference type="EMBL" id="BAP05414.1"/>
    </source>
</evidence>
<evidence type="ECO:0000256" key="16">
    <source>
        <dbReference type="RuleBase" id="RU362117"/>
    </source>
</evidence>
<gene>
    <name evidence="19" type="primary">cob</name>
</gene>
<feature type="transmembrane region" description="Helical" evidence="16">
    <location>
        <begin position="183"/>
        <end position="204"/>
    </location>
</feature>
<evidence type="ECO:0000256" key="10">
    <source>
        <dbReference type="ARBA" id="ARBA00022989"/>
    </source>
</evidence>
<dbReference type="Pfam" id="PF00033">
    <property type="entry name" value="Cytochrome_B"/>
    <property type="match status" value="1"/>
</dbReference>
<dbReference type="SUPFAM" id="SSF81648">
    <property type="entry name" value="a domain/subunit of cytochrome bc1 complex (Ubiquinol-cytochrome c reductase)"/>
    <property type="match status" value="1"/>
</dbReference>
<feature type="transmembrane region" description="Helical" evidence="16">
    <location>
        <begin position="321"/>
        <end position="340"/>
    </location>
</feature>
<keyword evidence="12 16" id="KW-0496">Mitochondrion</keyword>
<dbReference type="PANTHER" id="PTHR19271:SF16">
    <property type="entry name" value="CYTOCHROME B"/>
    <property type="match status" value="1"/>
</dbReference>
<geneLocation type="mitochondrion" evidence="19"/>
<dbReference type="CDD" id="cd00284">
    <property type="entry name" value="Cytochrome_b_N"/>
    <property type="match status" value="1"/>
</dbReference>
<keyword evidence="7 15" id="KW-0479">Metal-binding</keyword>
<name>A0A068PC86_9EUKA</name>